<proteinExistence type="predicted"/>
<reference evidence="2 3" key="1">
    <citation type="submission" date="2018-12" db="EMBL/GenBank/DDBJ databases">
        <title>Lysinibacillus antri sp. nov., isolated from a cave soil.</title>
        <authorList>
            <person name="Narsing Rao M.P."/>
            <person name="Zhang H."/>
            <person name="Dong Z.-Y."/>
            <person name="Niu X.-K."/>
            <person name="Zhang K."/>
            <person name="Fang B.-Z."/>
            <person name="Kang Y.-Q."/>
            <person name="Xiao M."/>
            <person name="Li W.-J."/>
        </authorList>
    </citation>
    <scope>NUCLEOTIDE SEQUENCE [LARGE SCALE GENOMIC DNA]</scope>
    <source>
        <strain evidence="2 3">SYSU K30002</strain>
    </source>
</reference>
<dbReference type="SUPFAM" id="SSF48452">
    <property type="entry name" value="TPR-like"/>
    <property type="match status" value="2"/>
</dbReference>
<gene>
    <name evidence="2" type="ORF">EK386_13615</name>
</gene>
<feature type="domain" description="GGDEF" evidence="1">
    <location>
        <begin position="338"/>
        <end position="476"/>
    </location>
</feature>
<dbReference type="Pfam" id="PF00990">
    <property type="entry name" value="GGDEF"/>
    <property type="match status" value="1"/>
</dbReference>
<organism evidence="2 3">
    <name type="scientific">Lysinibacillus antri</name>
    <dbReference type="NCBI Taxonomy" id="2498145"/>
    <lineage>
        <taxon>Bacteria</taxon>
        <taxon>Bacillati</taxon>
        <taxon>Bacillota</taxon>
        <taxon>Bacilli</taxon>
        <taxon>Bacillales</taxon>
        <taxon>Bacillaceae</taxon>
        <taxon>Lysinibacillus</taxon>
    </lineage>
</organism>
<sequence length="480" mass="55128">MNVKLHRLNNLETRIVNLYSDGKYNEAIELANKLLESAGKAEDKKSMMNAYMNLAGCYYSLGQIESAFENVLEYKQLCDEFGDDRDKYYLYNLSAIIYEFEENYEEAKAAILECIDLALEFEMYHSLCESYNTYSSYLIIENNFEAALKYAQIAMNFAKSHYPSNVLLQCQIYINIASAYIGLEQIEVAKEILDSLQSNPYINSNIHETGNYYYALGKLYKKSRKYSTALLKLNEAYLIFESYNDQVMLKSISKESASIYELIFDFENACNMWKRYIDYSEKLFALRLSSKIKELDIKHSVAAIEKRANIDTLTGVYNRYYLETTCNTWLKDRNHTDSQVCCIVLDIDHFKVINDSYGHLVGDEVIKAVGETCLNVICENKQNSLIGRYGGDEFVAILKNISPPRVLQKARELFIALSNLKVPHLQDVIQVTVSMGVVSTESVPSVKKFTQLFKVADQALYIAKKQGRNQIVFLSNDNCY</sequence>
<dbReference type="RefSeq" id="WP_126659725.1">
    <property type="nucleotide sequence ID" value="NZ_RYYR01000019.1"/>
</dbReference>
<dbReference type="Gene3D" id="1.25.40.10">
    <property type="entry name" value="Tetratricopeptide repeat domain"/>
    <property type="match status" value="2"/>
</dbReference>
<dbReference type="CDD" id="cd01949">
    <property type="entry name" value="GGDEF"/>
    <property type="match status" value="1"/>
</dbReference>
<dbReference type="SMART" id="SM00267">
    <property type="entry name" value="GGDEF"/>
    <property type="match status" value="1"/>
</dbReference>
<dbReference type="Gene3D" id="3.30.70.270">
    <property type="match status" value="1"/>
</dbReference>
<evidence type="ECO:0000313" key="3">
    <source>
        <dbReference type="Proteomes" id="UP000287910"/>
    </source>
</evidence>
<dbReference type="EMBL" id="RYYR01000019">
    <property type="protein sequence ID" value="RUL50783.1"/>
    <property type="molecule type" value="Genomic_DNA"/>
</dbReference>
<dbReference type="PANTHER" id="PTHR45138">
    <property type="entry name" value="REGULATORY COMPONENTS OF SENSORY TRANSDUCTION SYSTEM"/>
    <property type="match status" value="1"/>
</dbReference>
<dbReference type="InterPro" id="IPR019734">
    <property type="entry name" value="TPR_rpt"/>
</dbReference>
<dbReference type="NCBIfam" id="TIGR00254">
    <property type="entry name" value="GGDEF"/>
    <property type="match status" value="1"/>
</dbReference>
<keyword evidence="3" id="KW-1185">Reference proteome</keyword>
<accession>A0A3S0RUR4</accession>
<dbReference type="Pfam" id="PF13181">
    <property type="entry name" value="TPR_8"/>
    <property type="match status" value="2"/>
</dbReference>
<dbReference type="FunFam" id="3.30.70.270:FF:000001">
    <property type="entry name" value="Diguanylate cyclase domain protein"/>
    <property type="match status" value="1"/>
</dbReference>
<dbReference type="InterPro" id="IPR050469">
    <property type="entry name" value="Diguanylate_Cyclase"/>
</dbReference>
<name>A0A3S0RUR4_9BACI</name>
<evidence type="ECO:0000259" key="1">
    <source>
        <dbReference type="PROSITE" id="PS50887"/>
    </source>
</evidence>
<comment type="caution">
    <text evidence="2">The sequence shown here is derived from an EMBL/GenBank/DDBJ whole genome shotgun (WGS) entry which is preliminary data.</text>
</comment>
<dbReference type="InterPro" id="IPR043128">
    <property type="entry name" value="Rev_trsase/Diguanyl_cyclase"/>
</dbReference>
<dbReference type="AlphaFoldDB" id="A0A3S0RUR4"/>
<dbReference type="Proteomes" id="UP000287910">
    <property type="component" value="Unassembled WGS sequence"/>
</dbReference>
<dbReference type="InterPro" id="IPR011990">
    <property type="entry name" value="TPR-like_helical_dom_sf"/>
</dbReference>
<dbReference type="GO" id="GO:1902201">
    <property type="term" value="P:negative regulation of bacterial-type flagellum-dependent cell motility"/>
    <property type="evidence" value="ECO:0007669"/>
    <property type="project" value="TreeGrafter"/>
</dbReference>
<evidence type="ECO:0000313" key="2">
    <source>
        <dbReference type="EMBL" id="RUL50783.1"/>
    </source>
</evidence>
<dbReference type="GO" id="GO:0005886">
    <property type="term" value="C:plasma membrane"/>
    <property type="evidence" value="ECO:0007669"/>
    <property type="project" value="TreeGrafter"/>
</dbReference>
<dbReference type="SUPFAM" id="SSF55073">
    <property type="entry name" value="Nucleotide cyclase"/>
    <property type="match status" value="1"/>
</dbReference>
<dbReference type="InterPro" id="IPR029787">
    <property type="entry name" value="Nucleotide_cyclase"/>
</dbReference>
<dbReference type="PROSITE" id="PS50887">
    <property type="entry name" value="GGDEF"/>
    <property type="match status" value="1"/>
</dbReference>
<dbReference type="InterPro" id="IPR000160">
    <property type="entry name" value="GGDEF_dom"/>
</dbReference>
<protein>
    <submittedName>
        <fullName evidence="2">Diguanylate cyclase</fullName>
    </submittedName>
</protein>
<dbReference type="GO" id="GO:0043709">
    <property type="term" value="P:cell adhesion involved in single-species biofilm formation"/>
    <property type="evidence" value="ECO:0007669"/>
    <property type="project" value="TreeGrafter"/>
</dbReference>
<dbReference type="GO" id="GO:0052621">
    <property type="term" value="F:diguanylate cyclase activity"/>
    <property type="evidence" value="ECO:0007669"/>
    <property type="project" value="TreeGrafter"/>
</dbReference>
<dbReference type="PANTHER" id="PTHR45138:SF9">
    <property type="entry name" value="DIGUANYLATE CYCLASE DGCM-RELATED"/>
    <property type="match status" value="1"/>
</dbReference>